<evidence type="ECO:0000313" key="3">
    <source>
        <dbReference type="Proteomes" id="UP000314294"/>
    </source>
</evidence>
<gene>
    <name evidence="2" type="ORF">EYF80_006401</name>
</gene>
<evidence type="ECO:0000256" key="1">
    <source>
        <dbReference type="SAM" id="MobiDB-lite"/>
    </source>
</evidence>
<dbReference type="AlphaFoldDB" id="A0A4Z2IZJ9"/>
<feature type="region of interest" description="Disordered" evidence="1">
    <location>
        <begin position="52"/>
        <end position="77"/>
    </location>
</feature>
<proteinExistence type="predicted"/>
<comment type="caution">
    <text evidence="2">The sequence shown here is derived from an EMBL/GenBank/DDBJ whole genome shotgun (WGS) entry which is preliminary data.</text>
</comment>
<name>A0A4Z2IZJ9_9TELE</name>
<protein>
    <submittedName>
        <fullName evidence="2">Uncharacterized protein</fullName>
    </submittedName>
</protein>
<sequence>MLFSLISTLTGVSGNFLNTSSSRANFLSAPLLKRPGGGACLFVNDWEEENVHGAESVSTQKRQDEVQGADHPGNLSLHDLDRRAAAIPLREHGSNRSTEDELLSVFLRR</sequence>
<keyword evidence="3" id="KW-1185">Reference proteome</keyword>
<dbReference type="Proteomes" id="UP000314294">
    <property type="component" value="Unassembled WGS sequence"/>
</dbReference>
<dbReference type="EMBL" id="SRLO01000033">
    <property type="protein sequence ID" value="TNN83420.1"/>
    <property type="molecule type" value="Genomic_DNA"/>
</dbReference>
<organism evidence="2 3">
    <name type="scientific">Liparis tanakae</name>
    <name type="common">Tanaka's snailfish</name>
    <dbReference type="NCBI Taxonomy" id="230148"/>
    <lineage>
        <taxon>Eukaryota</taxon>
        <taxon>Metazoa</taxon>
        <taxon>Chordata</taxon>
        <taxon>Craniata</taxon>
        <taxon>Vertebrata</taxon>
        <taxon>Euteleostomi</taxon>
        <taxon>Actinopterygii</taxon>
        <taxon>Neopterygii</taxon>
        <taxon>Teleostei</taxon>
        <taxon>Neoteleostei</taxon>
        <taxon>Acanthomorphata</taxon>
        <taxon>Eupercaria</taxon>
        <taxon>Perciformes</taxon>
        <taxon>Cottioidei</taxon>
        <taxon>Cottales</taxon>
        <taxon>Liparidae</taxon>
        <taxon>Liparis</taxon>
    </lineage>
</organism>
<reference evidence="2 3" key="1">
    <citation type="submission" date="2019-03" db="EMBL/GenBank/DDBJ databases">
        <title>First draft genome of Liparis tanakae, snailfish: a comprehensive survey of snailfish specific genes.</title>
        <authorList>
            <person name="Kim W."/>
            <person name="Song I."/>
            <person name="Jeong J.-H."/>
            <person name="Kim D."/>
            <person name="Kim S."/>
            <person name="Ryu S."/>
            <person name="Song J.Y."/>
            <person name="Lee S.K."/>
        </authorList>
    </citation>
    <scope>NUCLEOTIDE SEQUENCE [LARGE SCALE GENOMIC DNA]</scope>
    <source>
        <tissue evidence="2">Muscle</tissue>
    </source>
</reference>
<accession>A0A4Z2IZJ9</accession>
<evidence type="ECO:0000313" key="2">
    <source>
        <dbReference type="EMBL" id="TNN83420.1"/>
    </source>
</evidence>